<dbReference type="Proteomes" id="UP001176883">
    <property type="component" value="Unassembled WGS sequence"/>
</dbReference>
<name>A0ABT8WGF7_9FLAO</name>
<accession>A0ABT8WGF7</accession>
<dbReference type="RefSeq" id="WP_303279979.1">
    <property type="nucleotide sequence ID" value="NZ_JAUOEK010000184.1"/>
</dbReference>
<feature type="compositionally biased region" description="Polar residues" evidence="1">
    <location>
        <begin position="80"/>
        <end position="89"/>
    </location>
</feature>
<evidence type="ECO:0008006" key="4">
    <source>
        <dbReference type="Google" id="ProtNLM"/>
    </source>
</evidence>
<feature type="compositionally biased region" description="Low complexity" evidence="1">
    <location>
        <begin position="69"/>
        <end position="79"/>
    </location>
</feature>
<keyword evidence="3" id="KW-1185">Reference proteome</keyword>
<comment type="caution">
    <text evidence="2">The sequence shown here is derived from an EMBL/GenBank/DDBJ whole genome shotgun (WGS) entry which is preliminary data.</text>
</comment>
<sequence length="89" mass="10439">MKNIHCKLFGHDFRVTRNVTYHVKEYTCKNCKKELTINGNGHLTELTPNFKEINDVLEHIHMKRHMKSSIKQQSSTSTIDTSNLLVFKH</sequence>
<reference evidence="2" key="1">
    <citation type="submission" date="2023-07" db="EMBL/GenBank/DDBJ databases">
        <title>Two novel species in the genus Flavivirga.</title>
        <authorList>
            <person name="Kwon K."/>
        </authorList>
    </citation>
    <scope>NUCLEOTIDE SEQUENCE</scope>
    <source>
        <strain evidence="2">KCTC 52353</strain>
    </source>
</reference>
<evidence type="ECO:0000256" key="1">
    <source>
        <dbReference type="SAM" id="MobiDB-lite"/>
    </source>
</evidence>
<proteinExistence type="predicted"/>
<protein>
    <recommendedName>
        <fullName evidence="4">C2H2-type domain-containing protein</fullName>
    </recommendedName>
</protein>
<dbReference type="EMBL" id="JAUOEK010000184">
    <property type="protein sequence ID" value="MDO5972240.1"/>
    <property type="molecule type" value="Genomic_DNA"/>
</dbReference>
<gene>
    <name evidence="2" type="ORF">Q4Q35_20775</name>
</gene>
<feature type="region of interest" description="Disordered" evidence="1">
    <location>
        <begin position="67"/>
        <end position="89"/>
    </location>
</feature>
<evidence type="ECO:0000313" key="3">
    <source>
        <dbReference type="Proteomes" id="UP001176883"/>
    </source>
</evidence>
<evidence type="ECO:0000313" key="2">
    <source>
        <dbReference type="EMBL" id="MDO5972240.1"/>
    </source>
</evidence>
<organism evidence="2 3">
    <name type="scientific">Flavivirga aquimarina</name>
    <dbReference type="NCBI Taxonomy" id="2027862"/>
    <lineage>
        <taxon>Bacteria</taxon>
        <taxon>Pseudomonadati</taxon>
        <taxon>Bacteroidota</taxon>
        <taxon>Flavobacteriia</taxon>
        <taxon>Flavobacteriales</taxon>
        <taxon>Flavobacteriaceae</taxon>
        <taxon>Flavivirga</taxon>
    </lineage>
</organism>